<proteinExistence type="predicted"/>
<keyword evidence="2" id="KW-1185">Reference proteome</keyword>
<dbReference type="RefSeq" id="WP_046216876.1">
    <property type="nucleotide sequence ID" value="NZ_CP011974.1"/>
</dbReference>
<protein>
    <submittedName>
        <fullName evidence="1">Uncharacterized protein</fullName>
    </submittedName>
</protein>
<dbReference type="KEGG" id="beo:BEH_07255"/>
<evidence type="ECO:0000313" key="2">
    <source>
        <dbReference type="Proteomes" id="UP000036202"/>
    </source>
</evidence>
<sequence length="176" mass="19426">MTTRHMKALTEVGNHEIGNLNSLKVKTVAHGAIVVGADVDNFTLVELGYNAEGERTCKQLSDVAKKSYLIATPEDRYLGEQLVDFYNGVGDRARIVVLEAAYTRFDSSAFVLDATAPKVTNGQKAHWDVAAKKFRIHDGSHVDYATASAKFEVVSNEDDLEYTNGKEQVRFEVIEA</sequence>
<dbReference type="Proteomes" id="UP000036202">
    <property type="component" value="Chromosome"/>
</dbReference>
<dbReference type="AlphaFoldDB" id="A0A0H4KGI4"/>
<reference evidence="2" key="2">
    <citation type="submission" date="2015-06" db="EMBL/GenBank/DDBJ databases">
        <title>Genome Sequence of Bacillus endophyticus and Analysis of its Companion Mechanism in the Ketogulonigenium vulgare-Bacillus strain Consortium.</title>
        <authorList>
            <person name="Jia N."/>
            <person name="Du J."/>
            <person name="Ding M.-Z."/>
            <person name="Gao F."/>
            <person name="Yuan Y.-J."/>
        </authorList>
    </citation>
    <scope>NUCLEOTIDE SEQUENCE [LARGE SCALE GENOMIC DNA]</scope>
    <source>
        <strain evidence="2">Hbe603</strain>
    </source>
</reference>
<dbReference type="EMBL" id="CP011974">
    <property type="protein sequence ID" value="AKO91916.1"/>
    <property type="molecule type" value="Genomic_DNA"/>
</dbReference>
<dbReference type="OrthoDB" id="2905087at2"/>
<gene>
    <name evidence="1" type="ORF">BEH_07255</name>
</gene>
<evidence type="ECO:0000313" key="1">
    <source>
        <dbReference type="EMBL" id="AKO91916.1"/>
    </source>
</evidence>
<accession>A0A0H4KGI4</accession>
<reference evidence="1 2" key="1">
    <citation type="journal article" date="2015" name="PLoS ONE">
        <title>Genome Sequence of Bacillus endophyticus and Analysis of Its Companion Mechanism in the Ketogulonigenium vulgare-Bacillus Strain Consortium.</title>
        <authorList>
            <person name="Jia N."/>
            <person name="Du J."/>
            <person name="Ding M.Z."/>
            <person name="Gao F."/>
            <person name="Yuan Y.J."/>
        </authorList>
    </citation>
    <scope>NUCLEOTIDE SEQUENCE [LARGE SCALE GENOMIC DNA]</scope>
    <source>
        <strain evidence="1 2">Hbe603</strain>
    </source>
</reference>
<organism evidence="1 2">
    <name type="scientific">Priestia filamentosa</name>
    <dbReference type="NCBI Taxonomy" id="1402861"/>
    <lineage>
        <taxon>Bacteria</taxon>
        <taxon>Bacillati</taxon>
        <taxon>Bacillota</taxon>
        <taxon>Bacilli</taxon>
        <taxon>Bacillales</taxon>
        <taxon>Bacillaceae</taxon>
        <taxon>Priestia</taxon>
    </lineage>
</organism>
<name>A0A0H4KGI4_9BACI</name>
<dbReference type="PATRIC" id="fig|135735.6.peg.1466"/>